<evidence type="ECO:0000313" key="5">
    <source>
        <dbReference type="Proteomes" id="UP000053675"/>
    </source>
</evidence>
<evidence type="ECO:0000313" key="4">
    <source>
        <dbReference type="EMBL" id="KFB09371.1"/>
    </source>
</evidence>
<dbReference type="RefSeq" id="WP_036479211.1">
    <property type="nucleotide sequence ID" value="NZ_JMQM01000001.1"/>
</dbReference>
<dbReference type="SFLD" id="SFLDS00019">
    <property type="entry name" value="Glutathione_Transferase_(cytos"/>
    <property type="match status" value="1"/>
</dbReference>
<proteinExistence type="inferred from homology"/>
<reference evidence="4 5" key="1">
    <citation type="submission" date="2014-05" db="EMBL/GenBank/DDBJ databases">
        <title>Draft Genome Sequence of Nitratireductor basaltis Strain UMTGB225, A Marine Bacterium Isolated from Green Barrel Tunicate.</title>
        <authorList>
            <person name="Gan H.Y."/>
        </authorList>
    </citation>
    <scope>NUCLEOTIDE SEQUENCE [LARGE SCALE GENOMIC DNA]</scope>
    <source>
        <strain evidence="4 5">UMTGB225</strain>
    </source>
</reference>
<dbReference type="Gene3D" id="1.20.1050.10">
    <property type="match status" value="1"/>
</dbReference>
<comment type="similarity">
    <text evidence="1">Belongs to the GST superfamily.</text>
</comment>
<name>A0A084U8T5_9HYPH</name>
<dbReference type="Pfam" id="PF00043">
    <property type="entry name" value="GST_C"/>
    <property type="match status" value="1"/>
</dbReference>
<dbReference type="InterPro" id="IPR004046">
    <property type="entry name" value="GST_C"/>
</dbReference>
<dbReference type="InterPro" id="IPR010987">
    <property type="entry name" value="Glutathione-S-Trfase_C-like"/>
</dbReference>
<dbReference type="Pfam" id="PF02798">
    <property type="entry name" value="GST_N"/>
    <property type="match status" value="1"/>
</dbReference>
<dbReference type="FunFam" id="3.40.30.10:FF:000331">
    <property type="entry name" value="Glutathione S-transferase"/>
    <property type="match status" value="1"/>
</dbReference>
<dbReference type="Proteomes" id="UP000053675">
    <property type="component" value="Unassembled WGS sequence"/>
</dbReference>
<gene>
    <name evidence="4" type="ORF">EL18_00386</name>
</gene>
<feature type="domain" description="GST N-terminal" evidence="2">
    <location>
        <begin position="1"/>
        <end position="86"/>
    </location>
</feature>
<dbReference type="SFLD" id="SFLDG00358">
    <property type="entry name" value="Main_(cytGST)"/>
    <property type="match status" value="1"/>
</dbReference>
<keyword evidence="4" id="KW-0808">Transferase</keyword>
<dbReference type="STRING" id="472175.EL18_00386"/>
<feature type="domain" description="GST C-terminal" evidence="3">
    <location>
        <begin position="86"/>
        <end position="216"/>
    </location>
</feature>
<dbReference type="CDD" id="cd03046">
    <property type="entry name" value="GST_N_GTT1_like"/>
    <property type="match status" value="1"/>
</dbReference>
<dbReference type="Gene3D" id="3.40.30.10">
    <property type="entry name" value="Glutaredoxin"/>
    <property type="match status" value="1"/>
</dbReference>
<sequence>MTVTVCTYDWLPEFPRGFVRDMRVRWVLEEVGRPYRVDTFPLHPKSKRHRELQPFAQVPVIEDGGVTLFESGAILLHLGEGTALLPKEGRALVTQWLFAALNTIEIAVSHWANMVMAERVPEFFGPAPAGEVVAHARRNMESKLEALQAAIADRDWLVEEFSIADIAMVEVLRVVAAEDALDAFPALQAYVARATSRPAFRKALADHMEHWQAADVARATASPA</sequence>
<comment type="caution">
    <text evidence="4">The sequence shown here is derived from an EMBL/GenBank/DDBJ whole genome shotgun (WGS) entry which is preliminary data.</text>
</comment>
<dbReference type="SUPFAM" id="SSF52833">
    <property type="entry name" value="Thioredoxin-like"/>
    <property type="match status" value="1"/>
</dbReference>
<dbReference type="PROSITE" id="PS50405">
    <property type="entry name" value="GST_CTER"/>
    <property type="match status" value="1"/>
</dbReference>
<dbReference type="InterPro" id="IPR036282">
    <property type="entry name" value="Glutathione-S-Trfase_C_sf"/>
</dbReference>
<dbReference type="eggNOG" id="COG0625">
    <property type="taxonomic scope" value="Bacteria"/>
</dbReference>
<organism evidence="4 5">
    <name type="scientific">Nitratireductor basaltis</name>
    <dbReference type="NCBI Taxonomy" id="472175"/>
    <lineage>
        <taxon>Bacteria</taxon>
        <taxon>Pseudomonadati</taxon>
        <taxon>Pseudomonadota</taxon>
        <taxon>Alphaproteobacteria</taxon>
        <taxon>Hyphomicrobiales</taxon>
        <taxon>Phyllobacteriaceae</taxon>
        <taxon>Nitratireductor</taxon>
    </lineage>
</organism>
<dbReference type="InterPro" id="IPR040079">
    <property type="entry name" value="Glutathione_S-Trfase"/>
</dbReference>
<dbReference type="GO" id="GO:0016740">
    <property type="term" value="F:transferase activity"/>
    <property type="evidence" value="ECO:0007669"/>
    <property type="project" value="UniProtKB-KW"/>
</dbReference>
<dbReference type="InterPro" id="IPR004045">
    <property type="entry name" value="Glutathione_S-Trfase_N"/>
</dbReference>
<dbReference type="EMBL" id="JMQM01000001">
    <property type="protein sequence ID" value="KFB09371.1"/>
    <property type="molecule type" value="Genomic_DNA"/>
</dbReference>
<evidence type="ECO:0000259" key="2">
    <source>
        <dbReference type="PROSITE" id="PS50404"/>
    </source>
</evidence>
<dbReference type="SUPFAM" id="SSF47616">
    <property type="entry name" value="GST C-terminal domain-like"/>
    <property type="match status" value="1"/>
</dbReference>
<evidence type="ECO:0000259" key="3">
    <source>
        <dbReference type="PROSITE" id="PS50405"/>
    </source>
</evidence>
<dbReference type="InterPro" id="IPR036249">
    <property type="entry name" value="Thioredoxin-like_sf"/>
</dbReference>
<dbReference type="OrthoDB" id="9811242at2"/>
<accession>A0A084U8T5</accession>
<dbReference type="CDD" id="cd03207">
    <property type="entry name" value="GST_C_8"/>
    <property type="match status" value="1"/>
</dbReference>
<dbReference type="AlphaFoldDB" id="A0A084U8T5"/>
<dbReference type="PANTHER" id="PTHR44051">
    <property type="entry name" value="GLUTATHIONE S-TRANSFERASE-RELATED"/>
    <property type="match status" value="1"/>
</dbReference>
<evidence type="ECO:0000256" key="1">
    <source>
        <dbReference type="RuleBase" id="RU003494"/>
    </source>
</evidence>
<protein>
    <submittedName>
        <fullName evidence="4">Glutathione S-transferase</fullName>
    </submittedName>
</protein>
<dbReference type="PATRIC" id="fig|472175.3.peg.400"/>
<dbReference type="PROSITE" id="PS50404">
    <property type="entry name" value="GST_NTER"/>
    <property type="match status" value="1"/>
</dbReference>
<dbReference type="PANTHER" id="PTHR44051:SF8">
    <property type="entry name" value="GLUTATHIONE S-TRANSFERASE GSTA"/>
    <property type="match status" value="1"/>
</dbReference>
<keyword evidence="5" id="KW-1185">Reference proteome</keyword>